<reference evidence="1" key="1">
    <citation type="journal article" date="2008" name="BMC Genomics">
        <title>A conifer genomics resource of 200,000 spruce (Picea spp.) ESTs and 6,464 high-quality, sequence-finished full-length cDNAs for Sitka spruce (Picea sitchensis).</title>
        <authorList>
            <person name="Ralph S.G."/>
            <person name="Chun H.J."/>
            <person name="Kolosova N."/>
            <person name="Cooper D."/>
            <person name="Oddy C."/>
            <person name="Ritland C.E."/>
            <person name="Kirkpatrick R."/>
            <person name="Moore R."/>
            <person name="Barber S."/>
            <person name="Holt R.A."/>
            <person name="Jones S.J."/>
            <person name="Marra M.A."/>
            <person name="Douglas C.J."/>
            <person name="Ritland K."/>
            <person name="Bohlmann J."/>
        </authorList>
    </citation>
    <scope>NUCLEOTIDE SEQUENCE</scope>
    <source>
        <tissue evidence="1">Green portion of the leader tissue</tissue>
    </source>
</reference>
<protein>
    <submittedName>
        <fullName evidence="1">Uncharacterized protein</fullName>
    </submittedName>
</protein>
<accession>A9NP37</accession>
<dbReference type="AlphaFoldDB" id="A9NP37"/>
<organism evidence="1">
    <name type="scientific">Picea sitchensis</name>
    <name type="common">Sitka spruce</name>
    <name type="synonym">Pinus sitchensis</name>
    <dbReference type="NCBI Taxonomy" id="3332"/>
    <lineage>
        <taxon>Eukaryota</taxon>
        <taxon>Viridiplantae</taxon>
        <taxon>Streptophyta</taxon>
        <taxon>Embryophyta</taxon>
        <taxon>Tracheophyta</taxon>
        <taxon>Spermatophyta</taxon>
        <taxon>Pinopsida</taxon>
        <taxon>Pinidae</taxon>
        <taxon>Conifers I</taxon>
        <taxon>Pinales</taxon>
        <taxon>Pinaceae</taxon>
        <taxon>Picea</taxon>
    </lineage>
</organism>
<sequence length="82" mass="9420">MKGIELNFGLTRRFHYNISDGCKRRAFWIPRSENNNVDAGAKVEQRWSFPLGWPRICALETLSQSITQLSITIGYCGEGREK</sequence>
<name>A9NP37_PICSI</name>
<evidence type="ECO:0000313" key="1">
    <source>
        <dbReference type="EMBL" id="ABK22398.1"/>
    </source>
</evidence>
<proteinExistence type="evidence at transcript level"/>
<dbReference type="EMBL" id="EF083047">
    <property type="protein sequence ID" value="ABK22398.1"/>
    <property type="molecule type" value="mRNA"/>
</dbReference>